<dbReference type="AlphaFoldDB" id="A0A0F9H8J7"/>
<evidence type="ECO:0000256" key="1">
    <source>
        <dbReference type="SAM" id="MobiDB-lite"/>
    </source>
</evidence>
<keyword evidence="2" id="KW-1133">Transmembrane helix</keyword>
<evidence type="ECO:0000313" key="3">
    <source>
        <dbReference type="EMBL" id="KKM07459.1"/>
    </source>
</evidence>
<sequence length="137" mass="14702">VLNLFAVSVSAVGGNMTVFESETDSVAGSAYLQNTTIAKLDFKYRKDLILVSYPAWDGKEIVHDPTYSAAYLPSPVEEEPTSSNPSSTTTTTSLTSIDTSTTVIDTGVPGFEISIAIFSVISLGLVTLVRFRKNKDI</sequence>
<feature type="region of interest" description="Disordered" evidence="1">
    <location>
        <begin position="72"/>
        <end position="94"/>
    </location>
</feature>
<feature type="non-terminal residue" evidence="3">
    <location>
        <position position="1"/>
    </location>
</feature>
<feature type="compositionally biased region" description="Low complexity" evidence="1">
    <location>
        <begin position="81"/>
        <end position="94"/>
    </location>
</feature>
<protein>
    <submittedName>
        <fullName evidence="3">Uncharacterized protein</fullName>
    </submittedName>
</protein>
<dbReference type="EMBL" id="LAZR01015767">
    <property type="protein sequence ID" value="KKM07459.1"/>
    <property type="molecule type" value="Genomic_DNA"/>
</dbReference>
<gene>
    <name evidence="3" type="ORF">LCGC14_1733740</name>
</gene>
<keyword evidence="2" id="KW-0812">Transmembrane</keyword>
<feature type="transmembrane region" description="Helical" evidence="2">
    <location>
        <begin position="113"/>
        <end position="131"/>
    </location>
</feature>
<accession>A0A0F9H8J7</accession>
<keyword evidence="2" id="KW-0472">Membrane</keyword>
<reference evidence="3" key="1">
    <citation type="journal article" date="2015" name="Nature">
        <title>Complex archaea that bridge the gap between prokaryotes and eukaryotes.</title>
        <authorList>
            <person name="Spang A."/>
            <person name="Saw J.H."/>
            <person name="Jorgensen S.L."/>
            <person name="Zaremba-Niedzwiedzka K."/>
            <person name="Martijn J."/>
            <person name="Lind A.E."/>
            <person name="van Eijk R."/>
            <person name="Schleper C."/>
            <person name="Guy L."/>
            <person name="Ettema T.J."/>
        </authorList>
    </citation>
    <scope>NUCLEOTIDE SEQUENCE</scope>
</reference>
<organism evidence="3">
    <name type="scientific">marine sediment metagenome</name>
    <dbReference type="NCBI Taxonomy" id="412755"/>
    <lineage>
        <taxon>unclassified sequences</taxon>
        <taxon>metagenomes</taxon>
        <taxon>ecological metagenomes</taxon>
    </lineage>
</organism>
<proteinExistence type="predicted"/>
<comment type="caution">
    <text evidence="3">The sequence shown here is derived from an EMBL/GenBank/DDBJ whole genome shotgun (WGS) entry which is preliminary data.</text>
</comment>
<evidence type="ECO:0000256" key="2">
    <source>
        <dbReference type="SAM" id="Phobius"/>
    </source>
</evidence>
<name>A0A0F9H8J7_9ZZZZ</name>